<protein>
    <submittedName>
        <fullName evidence="5">Response regulator</fullName>
    </submittedName>
</protein>
<keyword evidence="3" id="KW-1133">Transmembrane helix</keyword>
<feature type="transmembrane region" description="Helical" evidence="3">
    <location>
        <begin position="164"/>
        <end position="186"/>
    </location>
</feature>
<accession>A0A437MGS0</accession>
<name>A0A437MGS0_9PROT</name>
<keyword evidence="1 2" id="KW-0597">Phosphoprotein</keyword>
<proteinExistence type="predicted"/>
<dbReference type="GO" id="GO:0000160">
    <property type="term" value="P:phosphorelay signal transduction system"/>
    <property type="evidence" value="ECO:0007669"/>
    <property type="project" value="InterPro"/>
</dbReference>
<sequence length="188" mass="20152">MSETAKQGAGRVLLIEDTPTQAEVAKAMLATMGHDVRHAATGAEALAIAQEWQPDAVLVDLELPDISGFEVMRRLKARGSKAAMIVLTVNSGVENVVQAMREGAIDFIVKPYAKARLQVTLDNALENRALRAELTAVKEQLNTFVTAAASPPARRYGNDRSSRTRYAIGALVFLAAVLGLFLVAGFGF</sequence>
<evidence type="ECO:0000256" key="1">
    <source>
        <dbReference type="ARBA" id="ARBA00022553"/>
    </source>
</evidence>
<dbReference type="SUPFAM" id="SSF52172">
    <property type="entry name" value="CheY-like"/>
    <property type="match status" value="1"/>
</dbReference>
<keyword evidence="3" id="KW-0812">Transmembrane</keyword>
<dbReference type="InterPro" id="IPR001789">
    <property type="entry name" value="Sig_transdc_resp-reg_receiver"/>
</dbReference>
<dbReference type="Gene3D" id="3.40.50.2300">
    <property type="match status" value="1"/>
</dbReference>
<dbReference type="AlphaFoldDB" id="A0A437MGS0"/>
<dbReference type="InterPro" id="IPR011006">
    <property type="entry name" value="CheY-like_superfamily"/>
</dbReference>
<comment type="caution">
    <text evidence="5">The sequence shown here is derived from an EMBL/GenBank/DDBJ whole genome shotgun (WGS) entry which is preliminary data.</text>
</comment>
<reference evidence="5 6" key="1">
    <citation type="submission" date="2019-01" db="EMBL/GenBank/DDBJ databases">
        <authorList>
            <person name="Chen W.-M."/>
        </authorList>
    </citation>
    <scope>NUCLEOTIDE SEQUENCE [LARGE SCALE GENOMIC DNA]</scope>
    <source>
        <strain evidence="5 6">CCP-6</strain>
    </source>
</reference>
<dbReference type="PROSITE" id="PS50110">
    <property type="entry name" value="RESPONSE_REGULATORY"/>
    <property type="match status" value="1"/>
</dbReference>
<evidence type="ECO:0000256" key="2">
    <source>
        <dbReference type="PROSITE-ProRule" id="PRU00169"/>
    </source>
</evidence>
<dbReference type="PANTHER" id="PTHR44591:SF3">
    <property type="entry name" value="RESPONSE REGULATORY DOMAIN-CONTAINING PROTEIN"/>
    <property type="match status" value="1"/>
</dbReference>
<dbReference type="OrthoDB" id="9782655at2"/>
<feature type="domain" description="Response regulatory" evidence="4">
    <location>
        <begin position="11"/>
        <end position="125"/>
    </location>
</feature>
<gene>
    <name evidence="5" type="ORF">EOD42_10595</name>
</gene>
<organism evidence="5 6">
    <name type="scientific">Rhodovarius crocodyli</name>
    <dbReference type="NCBI Taxonomy" id="1979269"/>
    <lineage>
        <taxon>Bacteria</taxon>
        <taxon>Pseudomonadati</taxon>
        <taxon>Pseudomonadota</taxon>
        <taxon>Alphaproteobacteria</taxon>
        <taxon>Acetobacterales</taxon>
        <taxon>Roseomonadaceae</taxon>
        <taxon>Rhodovarius</taxon>
    </lineage>
</organism>
<dbReference type="EMBL" id="SACL01000003">
    <property type="protein sequence ID" value="RVT96846.1"/>
    <property type="molecule type" value="Genomic_DNA"/>
</dbReference>
<dbReference type="PANTHER" id="PTHR44591">
    <property type="entry name" value="STRESS RESPONSE REGULATOR PROTEIN 1"/>
    <property type="match status" value="1"/>
</dbReference>
<evidence type="ECO:0000313" key="6">
    <source>
        <dbReference type="Proteomes" id="UP000282957"/>
    </source>
</evidence>
<evidence type="ECO:0000256" key="3">
    <source>
        <dbReference type="SAM" id="Phobius"/>
    </source>
</evidence>
<dbReference type="SMART" id="SM00448">
    <property type="entry name" value="REC"/>
    <property type="match status" value="1"/>
</dbReference>
<keyword evidence="3" id="KW-0472">Membrane</keyword>
<feature type="modified residue" description="4-aspartylphosphate" evidence="2">
    <location>
        <position position="60"/>
    </location>
</feature>
<dbReference type="InterPro" id="IPR050595">
    <property type="entry name" value="Bact_response_regulator"/>
</dbReference>
<dbReference type="Proteomes" id="UP000282957">
    <property type="component" value="Unassembled WGS sequence"/>
</dbReference>
<evidence type="ECO:0000313" key="5">
    <source>
        <dbReference type="EMBL" id="RVT96846.1"/>
    </source>
</evidence>
<dbReference type="Pfam" id="PF00072">
    <property type="entry name" value="Response_reg"/>
    <property type="match status" value="1"/>
</dbReference>
<dbReference type="RefSeq" id="WP_127787494.1">
    <property type="nucleotide sequence ID" value="NZ_SACL01000003.1"/>
</dbReference>
<evidence type="ECO:0000259" key="4">
    <source>
        <dbReference type="PROSITE" id="PS50110"/>
    </source>
</evidence>
<keyword evidence="6" id="KW-1185">Reference proteome</keyword>